<dbReference type="AlphaFoldDB" id="A0AAC8YFZ4"/>
<dbReference type="InterPro" id="IPR009218">
    <property type="entry name" value="HD_phosphohydro"/>
</dbReference>
<proteinExistence type="predicted"/>
<name>A0AAC8YFZ4_9ACTN</name>
<evidence type="ECO:0000313" key="1">
    <source>
        <dbReference type="EMBL" id="AMS05898.1"/>
    </source>
</evidence>
<dbReference type="Proteomes" id="UP000075221">
    <property type="component" value="Chromosome"/>
</dbReference>
<reference evidence="1 2" key="1">
    <citation type="submission" date="2016-02" db="EMBL/GenBank/DDBJ databases">
        <title>Complete Genome Sequence of Propionibacterium acidipropionici ATCC 55737.</title>
        <authorList>
            <person name="Luna Flores C.H."/>
            <person name="Nielsen L.K."/>
            <person name="Marcellin E."/>
        </authorList>
    </citation>
    <scope>NUCLEOTIDE SEQUENCE [LARGE SCALE GENOMIC DNA]</scope>
    <source>
        <strain evidence="1 2">ATCC 55737</strain>
    </source>
</reference>
<evidence type="ECO:0000313" key="2">
    <source>
        <dbReference type="Proteomes" id="UP000075221"/>
    </source>
</evidence>
<evidence type="ECO:0008006" key="3">
    <source>
        <dbReference type="Google" id="ProtNLM"/>
    </source>
</evidence>
<dbReference type="EMBL" id="CP014352">
    <property type="protein sequence ID" value="AMS05898.1"/>
    <property type="molecule type" value="Genomic_DNA"/>
</dbReference>
<accession>A0AAC8YFZ4</accession>
<gene>
    <name evidence="1" type="ORF">AXH35_11070</name>
</gene>
<dbReference type="SUPFAM" id="SSF109604">
    <property type="entry name" value="HD-domain/PDEase-like"/>
    <property type="match status" value="1"/>
</dbReference>
<dbReference type="PANTHER" id="PTHR21174">
    <property type="match status" value="1"/>
</dbReference>
<sequence>MVGLVSPDDSDLIRRWERLGVESTKAAGLGSRLIARWGRPHRFYHGLEHLRGALDALERLGGGRLEAVAVFFHDSVWTLPSDPDHGADEARSADLARTWLVGALPAEQIEEVARLVMVTADHLPEAADPPGCRVSDADLAVLAAPWPRYAESVAGLRAEAGLAGPGTAEDWSALRRGQIAELLGRPWLYRVAPPAWETAARANLTRERDLLTIL</sequence>
<dbReference type="PANTHER" id="PTHR21174:SF0">
    <property type="entry name" value="HD PHOSPHOHYDROLASE FAMILY PROTEIN-RELATED"/>
    <property type="match status" value="1"/>
</dbReference>
<organism evidence="1 2">
    <name type="scientific">Acidipropionibacterium acidipropionici</name>
    <dbReference type="NCBI Taxonomy" id="1748"/>
    <lineage>
        <taxon>Bacteria</taxon>
        <taxon>Bacillati</taxon>
        <taxon>Actinomycetota</taxon>
        <taxon>Actinomycetes</taxon>
        <taxon>Propionibacteriales</taxon>
        <taxon>Propionibacteriaceae</taxon>
        <taxon>Acidipropionibacterium</taxon>
    </lineage>
</organism>
<protein>
    <recommendedName>
        <fullName evidence="3">Metal-dependent phosphohydrolase</fullName>
    </recommendedName>
</protein>